<protein>
    <recommendedName>
        <fullName evidence="2">Macrodomain Ori protein</fullName>
    </recommendedName>
</protein>
<organism evidence="4 5">
    <name type="scientific">Alteromonas confluentis</name>
    <dbReference type="NCBI Taxonomy" id="1656094"/>
    <lineage>
        <taxon>Bacteria</taxon>
        <taxon>Pseudomonadati</taxon>
        <taxon>Pseudomonadota</taxon>
        <taxon>Gammaproteobacteria</taxon>
        <taxon>Alteromonadales</taxon>
        <taxon>Alteromonadaceae</taxon>
        <taxon>Alteromonas/Salinimonas group</taxon>
        <taxon>Alteromonas</taxon>
    </lineage>
</organism>
<comment type="caution">
    <text evidence="4">The sequence shown here is derived from an EMBL/GenBank/DDBJ whole genome shotgun (WGS) entry which is preliminary data.</text>
</comment>
<gene>
    <name evidence="4" type="ORF">BFC18_16985</name>
</gene>
<evidence type="ECO:0000256" key="2">
    <source>
        <dbReference type="ARBA" id="ARBA00093628"/>
    </source>
</evidence>
<evidence type="ECO:0000313" key="4">
    <source>
        <dbReference type="EMBL" id="OFC69757.1"/>
    </source>
</evidence>
<sequence>MTNESRESLVKKPFMDKRNYPYGFARSGDFSIKEAKILSESGSVIAALVDGKIAPETDQDMRYIAVAHGQVEPESSEEKVWLKYQKRINRPKAASIYGSKKLALVDSDDDNNSSNDDDIVIDDD</sequence>
<name>A0A1E7Z8F2_9ALTE</name>
<proteinExistence type="inferred from homology"/>
<dbReference type="Proteomes" id="UP000175691">
    <property type="component" value="Unassembled WGS sequence"/>
</dbReference>
<reference evidence="4 5" key="1">
    <citation type="submission" date="2016-08" db="EMBL/GenBank/DDBJ databases">
        <authorList>
            <person name="Seilhamer J.J."/>
        </authorList>
    </citation>
    <scope>NUCLEOTIDE SEQUENCE [LARGE SCALE GENOMIC DNA]</scope>
    <source>
        <strain evidence="4 5">KCTC 42603</strain>
    </source>
</reference>
<evidence type="ECO:0000256" key="3">
    <source>
        <dbReference type="SAM" id="MobiDB-lite"/>
    </source>
</evidence>
<dbReference type="OrthoDB" id="6400110at2"/>
<feature type="region of interest" description="Disordered" evidence="3">
    <location>
        <begin position="105"/>
        <end position="124"/>
    </location>
</feature>
<accession>A0A1E7Z8F2</accession>
<dbReference type="AlphaFoldDB" id="A0A1E7Z8F2"/>
<evidence type="ECO:0000313" key="5">
    <source>
        <dbReference type="Proteomes" id="UP000175691"/>
    </source>
</evidence>
<dbReference type="RefSeq" id="WP_070126555.1">
    <property type="nucleotide sequence ID" value="NZ_MDHN01000037.1"/>
</dbReference>
<feature type="compositionally biased region" description="Acidic residues" evidence="3">
    <location>
        <begin position="106"/>
        <end position="124"/>
    </location>
</feature>
<dbReference type="EMBL" id="MDHN01000037">
    <property type="protein sequence ID" value="OFC69757.1"/>
    <property type="molecule type" value="Genomic_DNA"/>
</dbReference>
<evidence type="ECO:0000256" key="1">
    <source>
        <dbReference type="ARBA" id="ARBA00093464"/>
    </source>
</evidence>
<dbReference type="Pfam" id="PF04219">
    <property type="entry name" value="DUF413"/>
    <property type="match status" value="1"/>
</dbReference>
<dbReference type="STRING" id="1656094.BFC18_16985"/>
<dbReference type="InterPro" id="IPR007335">
    <property type="entry name" value="DUF413"/>
</dbReference>
<keyword evidence="5" id="KW-1185">Reference proteome</keyword>
<comment type="similarity">
    <text evidence="1">Belongs to the MaoP family.</text>
</comment>